<evidence type="ECO:0000256" key="2">
    <source>
        <dbReference type="SAM" id="SignalP"/>
    </source>
</evidence>
<evidence type="ECO:0000256" key="1">
    <source>
        <dbReference type="SAM" id="Coils"/>
    </source>
</evidence>
<dbReference type="InterPro" id="IPR025392">
    <property type="entry name" value="DUF4124"/>
</dbReference>
<dbReference type="EMBL" id="PPGH01000037">
    <property type="protein sequence ID" value="PQJ95732.1"/>
    <property type="molecule type" value="Genomic_DNA"/>
</dbReference>
<proteinExistence type="predicted"/>
<reference evidence="4 5" key="1">
    <citation type="submission" date="2018-01" db="EMBL/GenBank/DDBJ databases">
        <title>The complete genome sequence of Chromatium okenii LaCa, a purple sulfur bacterium with a turbulent life.</title>
        <authorList>
            <person name="Luedin S.M."/>
            <person name="Liechti N."/>
            <person name="Storelli N."/>
            <person name="Danza F."/>
            <person name="Wittwer M."/>
            <person name="Pothier J.F."/>
            <person name="Tonolla M.A."/>
        </authorList>
    </citation>
    <scope>NUCLEOTIDE SEQUENCE [LARGE SCALE GENOMIC DNA]</scope>
    <source>
        <strain evidence="4 5">LaCa</strain>
    </source>
</reference>
<keyword evidence="1" id="KW-0175">Coiled coil</keyword>
<feature type="domain" description="DUF4124" evidence="3">
    <location>
        <begin position="32"/>
        <end position="74"/>
    </location>
</feature>
<dbReference type="AlphaFoldDB" id="A0A2S7XQM2"/>
<feature type="chain" id="PRO_5015491117" description="DUF4124 domain-containing protein" evidence="2">
    <location>
        <begin position="24"/>
        <end position="331"/>
    </location>
</feature>
<sequence>MMRWQYALGATLLLSLCSFRMNGADSSSEMRLYRWVDDNGMVHYADRIPPTQVNQGHTTLNPEGIRTEVVPPAPTAEDLKRAAELERQQAENARRAEEERVANQALLKRFRSLEDLILAREGRVAAVDAINQTTRDNLRLLQRRLRELHQQQASRKPTDSSLPATLQADIVRVEEQIRTAYTTIVTQEFQKVAIRAEFDQLQTRYVALKNNAQPNATLLPPPATEVLASNIVRCFGAENCQRDWERARAYVRALPDIREEINGAGLLMVMQQDDDEDRLLTLVWIQQPADTAVYLYLNLECKNRLTASLLCTNAGALTARDGFRAALMSAN</sequence>
<keyword evidence="5" id="KW-1185">Reference proteome</keyword>
<protein>
    <recommendedName>
        <fullName evidence="3">DUF4124 domain-containing protein</fullName>
    </recommendedName>
</protein>
<evidence type="ECO:0000259" key="3">
    <source>
        <dbReference type="Pfam" id="PF13511"/>
    </source>
</evidence>
<dbReference type="Pfam" id="PF13511">
    <property type="entry name" value="DUF4124"/>
    <property type="match status" value="1"/>
</dbReference>
<evidence type="ECO:0000313" key="5">
    <source>
        <dbReference type="Proteomes" id="UP000239936"/>
    </source>
</evidence>
<feature type="coiled-coil region" evidence="1">
    <location>
        <begin position="73"/>
        <end position="100"/>
    </location>
</feature>
<organism evidence="4 5">
    <name type="scientific">Chromatium okenii</name>
    <dbReference type="NCBI Taxonomy" id="61644"/>
    <lineage>
        <taxon>Bacteria</taxon>
        <taxon>Pseudomonadati</taxon>
        <taxon>Pseudomonadota</taxon>
        <taxon>Gammaproteobacteria</taxon>
        <taxon>Chromatiales</taxon>
        <taxon>Chromatiaceae</taxon>
        <taxon>Chromatium</taxon>
    </lineage>
</organism>
<name>A0A2S7XQM2_9GAMM</name>
<feature type="signal peptide" evidence="2">
    <location>
        <begin position="1"/>
        <end position="23"/>
    </location>
</feature>
<comment type="caution">
    <text evidence="4">The sequence shown here is derived from an EMBL/GenBank/DDBJ whole genome shotgun (WGS) entry which is preliminary data.</text>
</comment>
<accession>A0A2S7XQM2</accession>
<gene>
    <name evidence="4" type="ORF">CXB77_16975</name>
</gene>
<evidence type="ECO:0000313" key="4">
    <source>
        <dbReference type="EMBL" id="PQJ95732.1"/>
    </source>
</evidence>
<dbReference type="Proteomes" id="UP000239936">
    <property type="component" value="Unassembled WGS sequence"/>
</dbReference>
<keyword evidence="2" id="KW-0732">Signal</keyword>